<feature type="domain" description="Peptidase M16 C-terminal" evidence="8">
    <location>
        <begin position="226"/>
        <end position="409"/>
    </location>
</feature>
<dbReference type="GO" id="GO:0046872">
    <property type="term" value="F:metal ion binding"/>
    <property type="evidence" value="ECO:0007669"/>
    <property type="project" value="InterPro"/>
</dbReference>
<dbReference type="GO" id="GO:0006508">
    <property type="term" value="P:proteolysis"/>
    <property type="evidence" value="ECO:0007669"/>
    <property type="project" value="InterPro"/>
</dbReference>
<feature type="compositionally biased region" description="Polar residues" evidence="5">
    <location>
        <begin position="480"/>
        <end position="492"/>
    </location>
</feature>
<dbReference type="Gene3D" id="3.30.830.10">
    <property type="entry name" value="Metalloenzyme, LuxS/M16 peptidase-like"/>
    <property type="match status" value="2"/>
</dbReference>
<dbReference type="InterPro" id="IPR050361">
    <property type="entry name" value="MPP/UQCRC_Complex"/>
</dbReference>
<organism evidence="9 10">
    <name type="scientific">Fulvimarina endophytica</name>
    <dbReference type="NCBI Taxonomy" id="2293836"/>
    <lineage>
        <taxon>Bacteria</taxon>
        <taxon>Pseudomonadati</taxon>
        <taxon>Pseudomonadota</taxon>
        <taxon>Alphaproteobacteria</taxon>
        <taxon>Hyphomicrobiales</taxon>
        <taxon>Aurantimonadaceae</taxon>
        <taxon>Fulvimarina</taxon>
    </lineage>
</organism>
<evidence type="ECO:0000256" key="3">
    <source>
        <dbReference type="ARBA" id="ARBA00023049"/>
    </source>
</evidence>
<dbReference type="GO" id="GO:0004222">
    <property type="term" value="F:metalloendopeptidase activity"/>
    <property type="evidence" value="ECO:0007669"/>
    <property type="project" value="InterPro"/>
</dbReference>
<dbReference type="InterPro" id="IPR007863">
    <property type="entry name" value="Peptidase_M16_C"/>
</dbReference>
<feature type="chain" id="PRO_5016687161" evidence="6">
    <location>
        <begin position="34"/>
        <end position="515"/>
    </location>
</feature>
<evidence type="ECO:0000256" key="2">
    <source>
        <dbReference type="ARBA" id="ARBA00007261"/>
    </source>
</evidence>
<feature type="region of interest" description="Disordered" evidence="5">
    <location>
        <begin position="472"/>
        <end position="515"/>
    </location>
</feature>
<dbReference type="AlphaFoldDB" id="A0A371X818"/>
<dbReference type="Pfam" id="PF00675">
    <property type="entry name" value="Peptidase_M16"/>
    <property type="match status" value="1"/>
</dbReference>
<reference evidence="9 10" key="1">
    <citation type="submission" date="2018-08" db="EMBL/GenBank/DDBJ databases">
        <title>Fulvimarina sp. 85, whole genome shotgun sequence.</title>
        <authorList>
            <person name="Tuo L."/>
        </authorList>
    </citation>
    <scope>NUCLEOTIDE SEQUENCE [LARGE SCALE GENOMIC DNA]</scope>
    <source>
        <strain evidence="9 10">85</strain>
    </source>
</reference>
<keyword evidence="10" id="KW-1185">Reference proteome</keyword>
<dbReference type="Pfam" id="PF05193">
    <property type="entry name" value="Peptidase_M16_C"/>
    <property type="match status" value="1"/>
</dbReference>
<dbReference type="EMBL" id="QURL01000002">
    <property type="protein sequence ID" value="RFC65350.1"/>
    <property type="molecule type" value="Genomic_DNA"/>
</dbReference>
<evidence type="ECO:0000256" key="6">
    <source>
        <dbReference type="SAM" id="SignalP"/>
    </source>
</evidence>
<sequence>MLPKDRPLIAATLRRTLVPALLFSVAFAPQTFAQDGQTKPQEKTAESAGADVQDVAVPEEEVTSFTLDNGLQVVVLPDNRAPVVTQMIYYKVGAADEGPLETGVAHFLEHLMFKGTSNHPEGEFSKKVAEHGGQENAFTSDDYTGYYQQVASDQLEMIMGYEADRMSNLVLTDEVVLPERDVIMEERRSRVGNEPQAQLSEIVQATLFTNSRYGTPVIGYEQDIADLTREDAIAFYDRYYTPSNAILLIAGDVTVDEVRDLAEKTYGKVEQRADVGERIRPQEPEPRAERTVTLRDARVTQPSFSTSYLVPSSTTASGNEAAALDVLSDVLGGGSTSRLYRGLVIDKAIAAGAGSDYQSSALENGVFALYGTPRGGASLDEVEAATKAAIDDLIENGISEEELERAKNRVRKGVIYLRDSQTAMARQYATALATGRTIEDVDQWPERIEAVTVEDVNAVARKYLKPERSVTGYLLPETPDGSQPATPRTATGQIDAPLPAGSAPAASGMVEDNPS</sequence>
<evidence type="ECO:0000259" key="7">
    <source>
        <dbReference type="Pfam" id="PF00675"/>
    </source>
</evidence>
<feature type="compositionally biased region" description="Low complexity" evidence="5">
    <location>
        <begin position="496"/>
        <end position="508"/>
    </location>
</feature>
<keyword evidence="3" id="KW-0378">Hydrolase</keyword>
<dbReference type="InterPro" id="IPR001431">
    <property type="entry name" value="Pept_M16_Zn_BS"/>
</dbReference>
<comment type="cofactor">
    <cofactor evidence="1">
        <name>Zn(2+)</name>
        <dbReference type="ChEBI" id="CHEBI:29105"/>
    </cofactor>
</comment>
<evidence type="ECO:0000313" key="10">
    <source>
        <dbReference type="Proteomes" id="UP000264310"/>
    </source>
</evidence>
<name>A0A371X818_9HYPH</name>
<feature type="signal peptide" evidence="6">
    <location>
        <begin position="1"/>
        <end position="33"/>
    </location>
</feature>
<proteinExistence type="inferred from homology"/>
<dbReference type="SUPFAM" id="SSF63411">
    <property type="entry name" value="LuxS/MPP-like metallohydrolase"/>
    <property type="match status" value="2"/>
</dbReference>
<dbReference type="InterPro" id="IPR011765">
    <property type="entry name" value="Pept_M16_N"/>
</dbReference>
<gene>
    <name evidence="9" type="ORF">DYI37_05855</name>
</gene>
<comment type="caution">
    <text evidence="9">The sequence shown here is derived from an EMBL/GenBank/DDBJ whole genome shotgun (WGS) entry which is preliminary data.</text>
</comment>
<keyword evidence="3" id="KW-0482">Metalloprotease</keyword>
<dbReference type="PANTHER" id="PTHR11851:SF49">
    <property type="entry name" value="MITOCHONDRIAL-PROCESSING PEPTIDASE SUBUNIT ALPHA"/>
    <property type="match status" value="1"/>
</dbReference>
<dbReference type="PROSITE" id="PS00143">
    <property type="entry name" value="INSULINASE"/>
    <property type="match status" value="1"/>
</dbReference>
<dbReference type="InterPro" id="IPR011249">
    <property type="entry name" value="Metalloenz_LuxS/M16"/>
</dbReference>
<evidence type="ECO:0000256" key="5">
    <source>
        <dbReference type="SAM" id="MobiDB-lite"/>
    </source>
</evidence>
<evidence type="ECO:0000256" key="4">
    <source>
        <dbReference type="RuleBase" id="RU004447"/>
    </source>
</evidence>
<evidence type="ECO:0000256" key="1">
    <source>
        <dbReference type="ARBA" id="ARBA00001947"/>
    </source>
</evidence>
<dbReference type="Proteomes" id="UP000264310">
    <property type="component" value="Unassembled WGS sequence"/>
</dbReference>
<feature type="domain" description="Peptidase M16 N-terminal" evidence="7">
    <location>
        <begin position="74"/>
        <end position="219"/>
    </location>
</feature>
<accession>A0A371X818</accession>
<evidence type="ECO:0000313" key="9">
    <source>
        <dbReference type="EMBL" id="RFC65350.1"/>
    </source>
</evidence>
<dbReference type="OrthoDB" id="9811314at2"/>
<comment type="similarity">
    <text evidence="2 4">Belongs to the peptidase M16 family.</text>
</comment>
<protein>
    <submittedName>
        <fullName evidence="9">Insulinase family protein</fullName>
    </submittedName>
</protein>
<keyword evidence="6" id="KW-0732">Signal</keyword>
<evidence type="ECO:0000259" key="8">
    <source>
        <dbReference type="Pfam" id="PF05193"/>
    </source>
</evidence>
<dbReference type="PANTHER" id="PTHR11851">
    <property type="entry name" value="METALLOPROTEASE"/>
    <property type="match status" value="1"/>
</dbReference>
<keyword evidence="3" id="KW-0645">Protease</keyword>